<feature type="chain" id="PRO_5009265655" evidence="2">
    <location>
        <begin position="24"/>
        <end position="260"/>
    </location>
</feature>
<keyword evidence="5" id="KW-1185">Reference proteome</keyword>
<keyword evidence="1 2" id="KW-0732">Signal</keyword>
<evidence type="ECO:0000313" key="4">
    <source>
        <dbReference type="EMBL" id="SDT10298.1"/>
    </source>
</evidence>
<dbReference type="Pfam" id="PF00497">
    <property type="entry name" value="SBP_bac_3"/>
    <property type="match status" value="1"/>
</dbReference>
<dbReference type="CDD" id="cd13530">
    <property type="entry name" value="PBP2_peptides_like"/>
    <property type="match status" value="1"/>
</dbReference>
<dbReference type="PANTHER" id="PTHR35936">
    <property type="entry name" value="MEMBRANE-BOUND LYTIC MUREIN TRANSGLYCOSYLASE F"/>
    <property type="match status" value="1"/>
</dbReference>
<reference evidence="5" key="1">
    <citation type="submission" date="2016-10" db="EMBL/GenBank/DDBJ databases">
        <authorList>
            <person name="Varghese N."/>
            <person name="Submissions S."/>
        </authorList>
    </citation>
    <scope>NUCLEOTIDE SEQUENCE [LARGE SCALE GENOMIC DNA]</scope>
    <source>
        <strain evidence="5">GAS369</strain>
    </source>
</reference>
<name>A0A1H1XM62_9BRAD</name>
<dbReference type="InterPro" id="IPR001638">
    <property type="entry name" value="Solute-binding_3/MltF_N"/>
</dbReference>
<dbReference type="RefSeq" id="WP_146688785.1">
    <property type="nucleotide sequence ID" value="NZ_LT629750.1"/>
</dbReference>
<evidence type="ECO:0000259" key="3">
    <source>
        <dbReference type="SMART" id="SM00062"/>
    </source>
</evidence>
<dbReference type="SMART" id="SM00062">
    <property type="entry name" value="PBPb"/>
    <property type="match status" value="1"/>
</dbReference>
<evidence type="ECO:0000256" key="2">
    <source>
        <dbReference type="SAM" id="SignalP"/>
    </source>
</evidence>
<organism evidence="4 5">
    <name type="scientific">Bradyrhizobium canariense</name>
    <dbReference type="NCBI Taxonomy" id="255045"/>
    <lineage>
        <taxon>Bacteria</taxon>
        <taxon>Pseudomonadati</taxon>
        <taxon>Pseudomonadota</taxon>
        <taxon>Alphaproteobacteria</taxon>
        <taxon>Hyphomicrobiales</taxon>
        <taxon>Nitrobacteraceae</taxon>
        <taxon>Bradyrhizobium</taxon>
    </lineage>
</organism>
<evidence type="ECO:0000256" key="1">
    <source>
        <dbReference type="ARBA" id="ARBA00022729"/>
    </source>
</evidence>
<evidence type="ECO:0000313" key="5">
    <source>
        <dbReference type="Proteomes" id="UP000243904"/>
    </source>
</evidence>
<dbReference type="SUPFAM" id="SSF53850">
    <property type="entry name" value="Periplasmic binding protein-like II"/>
    <property type="match status" value="1"/>
</dbReference>
<dbReference type="Proteomes" id="UP000243904">
    <property type="component" value="Chromosome I"/>
</dbReference>
<dbReference type="EMBL" id="LT629750">
    <property type="protein sequence ID" value="SDT10298.1"/>
    <property type="molecule type" value="Genomic_DNA"/>
</dbReference>
<dbReference type="Gene3D" id="3.40.190.10">
    <property type="entry name" value="Periplasmic binding protein-like II"/>
    <property type="match status" value="2"/>
</dbReference>
<gene>
    <name evidence="4" type="ORF">SAMN05444158_4392</name>
</gene>
<dbReference type="PANTHER" id="PTHR35936:SF19">
    <property type="entry name" value="AMINO-ACID-BINDING PROTEIN YXEM-RELATED"/>
    <property type="match status" value="1"/>
</dbReference>
<feature type="domain" description="Solute-binding protein family 3/N-terminal" evidence="3">
    <location>
        <begin position="37"/>
        <end position="260"/>
    </location>
</feature>
<feature type="signal peptide" evidence="2">
    <location>
        <begin position="1"/>
        <end position="23"/>
    </location>
</feature>
<proteinExistence type="predicted"/>
<accession>A0A1H1XM62</accession>
<sequence length="260" mass="28493">MRSLAGALAAGAMLITSFGPGHAEQDTLLQQVKKNGVIRVCQASYPPYNTKNPQTGEWEGLNVDIVNEIAAFLSVKIENIDSSFSTLIPSLLTRKCDISAAATYVTPARAEQVLFSTSYASDTKVAFVPVDSPIHNYEELDKPNVTIVTRSGTAEEVFAKRFFKQAKIKLTTSDATQAHMLDVAAGRSDAAFAGRTGGTMFLKQNPNLKLRLIEDKQLDPSRFALMVPAGEYQLQQYLNVCLQALSDSEKLQEITSRWLN</sequence>
<dbReference type="AlphaFoldDB" id="A0A1H1XM62"/>
<protein>
    <submittedName>
        <fullName evidence="4">Amino acid ABC transporter substrate-binding protein, PAAT family</fullName>
    </submittedName>
</protein>